<protein>
    <recommendedName>
        <fullName evidence="6">Major facilitator superfamily (MFS) profile domain-containing protein</fullName>
    </recommendedName>
</protein>
<evidence type="ECO:0000256" key="2">
    <source>
        <dbReference type="ARBA" id="ARBA00022692"/>
    </source>
</evidence>
<feature type="transmembrane region" description="Helical" evidence="5">
    <location>
        <begin position="158"/>
        <end position="182"/>
    </location>
</feature>
<dbReference type="GO" id="GO:0016020">
    <property type="term" value="C:membrane"/>
    <property type="evidence" value="ECO:0007669"/>
    <property type="project" value="UniProtKB-SubCell"/>
</dbReference>
<keyword evidence="8" id="KW-1185">Reference proteome</keyword>
<dbReference type="PROSITE" id="PS50850">
    <property type="entry name" value="MFS"/>
    <property type="match status" value="1"/>
</dbReference>
<dbReference type="PANTHER" id="PTHR11662:SF455">
    <property type="entry name" value="GH23975P"/>
    <property type="match status" value="1"/>
</dbReference>
<gene>
    <name evidence="7" type="ORF">V9T40_005565</name>
</gene>
<organism evidence="7 8">
    <name type="scientific">Parthenolecanium corni</name>
    <dbReference type="NCBI Taxonomy" id="536013"/>
    <lineage>
        <taxon>Eukaryota</taxon>
        <taxon>Metazoa</taxon>
        <taxon>Ecdysozoa</taxon>
        <taxon>Arthropoda</taxon>
        <taxon>Hexapoda</taxon>
        <taxon>Insecta</taxon>
        <taxon>Pterygota</taxon>
        <taxon>Neoptera</taxon>
        <taxon>Paraneoptera</taxon>
        <taxon>Hemiptera</taxon>
        <taxon>Sternorrhyncha</taxon>
        <taxon>Coccoidea</taxon>
        <taxon>Coccidae</taxon>
        <taxon>Parthenolecanium</taxon>
    </lineage>
</organism>
<evidence type="ECO:0000256" key="4">
    <source>
        <dbReference type="ARBA" id="ARBA00023136"/>
    </source>
</evidence>
<dbReference type="AlphaFoldDB" id="A0AAN9U272"/>
<sequence length="573" mass="63970">METCTSDVKFYLRKRYFVSSCVFVGWMLSQFMRVNLSISIVDMTSNRTVVVGNQTFIQEPEFQWTANEKGMILSSFSWGYMFAPVGALVANKFGGAITYGAGITLTALLTILSPHLIEWNLRVYLIARLLEGVFEGASHATTVEVLRLWSTSAEKSRIIAGVSAGGLFGVLLCFPICGSIVYYFNWRAVFYVTGGVTLIWSIFWFCLVRNCPSEDKLMLLQEKRYLKHTNQHYSREKVSYPWKKILRSKPCWAYVNDRFVESWSTSFLKYCLPLYIKDIHDVNIKDIGLLSGIPHFCGIAGIIVASILADYLRNSGLLSISNVIDIGGPYSGLIHGLGYSSFGLGLSLNPVVMGLVISEHSVEQWSIYFLLLSVFNLWGGVVFLKYGSGEIEPWAVSTSHETNCEQQKEKDITMGSLIANRIGAVETFGAGVAFTALLTIASPLLLSWNLVVYAIARIFEGVFEGFAASTAVEVLRLWSTPSEQGRIVGGTASGYMTGSMLGFPVSGTIAYYFGWKSVFHITGGMSLIWCILWFSLIRNHPGEDHFITLREQKYLQKVNQPAVKNVMFQFLKI</sequence>
<dbReference type="Proteomes" id="UP001367676">
    <property type="component" value="Unassembled WGS sequence"/>
</dbReference>
<dbReference type="Gene3D" id="1.20.1250.20">
    <property type="entry name" value="MFS general substrate transporter like domains"/>
    <property type="match status" value="2"/>
</dbReference>
<feature type="transmembrane region" description="Helical" evidence="5">
    <location>
        <begin position="287"/>
        <end position="309"/>
    </location>
</feature>
<evidence type="ECO:0000256" key="3">
    <source>
        <dbReference type="ARBA" id="ARBA00022989"/>
    </source>
</evidence>
<feature type="transmembrane region" description="Helical" evidence="5">
    <location>
        <begin position="518"/>
        <end position="537"/>
    </location>
</feature>
<keyword evidence="4 5" id="KW-0472">Membrane</keyword>
<feature type="transmembrane region" description="Helical" evidence="5">
    <location>
        <begin position="71"/>
        <end position="90"/>
    </location>
</feature>
<feature type="transmembrane region" description="Helical" evidence="5">
    <location>
        <begin position="16"/>
        <end position="36"/>
    </location>
</feature>
<comment type="subcellular location">
    <subcellularLocation>
        <location evidence="1">Membrane</location>
        <topology evidence="1">Multi-pass membrane protein</topology>
    </subcellularLocation>
</comment>
<feature type="transmembrane region" description="Helical" evidence="5">
    <location>
        <begin position="188"/>
        <end position="208"/>
    </location>
</feature>
<feature type="transmembrane region" description="Helical" evidence="5">
    <location>
        <begin position="97"/>
        <end position="117"/>
    </location>
</feature>
<dbReference type="InterPro" id="IPR011701">
    <property type="entry name" value="MFS"/>
</dbReference>
<feature type="transmembrane region" description="Helical" evidence="5">
    <location>
        <begin position="365"/>
        <end position="384"/>
    </location>
</feature>
<feature type="domain" description="Major facilitator superfamily (MFS) profile" evidence="6">
    <location>
        <begin position="331"/>
        <end position="573"/>
    </location>
</feature>
<evidence type="ECO:0000256" key="5">
    <source>
        <dbReference type="SAM" id="Phobius"/>
    </source>
</evidence>
<proteinExistence type="predicted"/>
<dbReference type="GO" id="GO:0006820">
    <property type="term" value="P:monoatomic anion transport"/>
    <property type="evidence" value="ECO:0007669"/>
    <property type="project" value="TreeGrafter"/>
</dbReference>
<comment type="caution">
    <text evidence="7">The sequence shown here is derived from an EMBL/GenBank/DDBJ whole genome shotgun (WGS) entry which is preliminary data.</text>
</comment>
<name>A0AAN9U272_9HEMI</name>
<dbReference type="InterPro" id="IPR020846">
    <property type="entry name" value="MFS_dom"/>
</dbReference>
<keyword evidence="3 5" id="KW-1133">Transmembrane helix</keyword>
<dbReference type="EMBL" id="JBBCAQ010000003">
    <property type="protein sequence ID" value="KAK7604379.1"/>
    <property type="molecule type" value="Genomic_DNA"/>
</dbReference>
<accession>A0AAN9U272</accession>
<evidence type="ECO:0000313" key="7">
    <source>
        <dbReference type="EMBL" id="KAK7604379.1"/>
    </source>
</evidence>
<dbReference type="Pfam" id="PF07690">
    <property type="entry name" value="MFS_1"/>
    <property type="match status" value="2"/>
</dbReference>
<dbReference type="InterPro" id="IPR050382">
    <property type="entry name" value="MFS_Na/Anion_cotransporter"/>
</dbReference>
<evidence type="ECO:0000259" key="6">
    <source>
        <dbReference type="PROSITE" id="PS50850"/>
    </source>
</evidence>
<feature type="transmembrane region" description="Helical" evidence="5">
    <location>
        <begin position="424"/>
        <end position="445"/>
    </location>
</feature>
<evidence type="ECO:0000313" key="8">
    <source>
        <dbReference type="Proteomes" id="UP001367676"/>
    </source>
</evidence>
<feature type="transmembrane region" description="Helical" evidence="5">
    <location>
        <begin position="487"/>
        <end position="512"/>
    </location>
</feature>
<keyword evidence="2 5" id="KW-0812">Transmembrane</keyword>
<evidence type="ECO:0000256" key="1">
    <source>
        <dbReference type="ARBA" id="ARBA00004141"/>
    </source>
</evidence>
<dbReference type="PANTHER" id="PTHR11662">
    <property type="entry name" value="SOLUTE CARRIER FAMILY 17"/>
    <property type="match status" value="1"/>
</dbReference>
<dbReference type="InterPro" id="IPR036259">
    <property type="entry name" value="MFS_trans_sf"/>
</dbReference>
<dbReference type="SUPFAM" id="SSF103473">
    <property type="entry name" value="MFS general substrate transporter"/>
    <property type="match status" value="2"/>
</dbReference>
<dbReference type="GO" id="GO:0022857">
    <property type="term" value="F:transmembrane transporter activity"/>
    <property type="evidence" value="ECO:0007669"/>
    <property type="project" value="InterPro"/>
</dbReference>
<reference evidence="7 8" key="1">
    <citation type="submission" date="2024-03" db="EMBL/GenBank/DDBJ databases">
        <title>Adaptation during the transition from Ophiocordyceps entomopathogen to insect associate is accompanied by gene loss and intensified selection.</title>
        <authorList>
            <person name="Ward C.M."/>
            <person name="Onetto C.A."/>
            <person name="Borneman A.R."/>
        </authorList>
    </citation>
    <scope>NUCLEOTIDE SEQUENCE [LARGE SCALE GENOMIC DNA]</scope>
    <source>
        <strain evidence="7">AWRI1</strain>
        <tissue evidence="7">Single Adult Female</tissue>
    </source>
</reference>